<feature type="non-terminal residue" evidence="8">
    <location>
        <position position="1"/>
    </location>
</feature>
<comment type="similarity">
    <text evidence="2 7">Belongs to the ExbD/TolR family.</text>
</comment>
<keyword evidence="3" id="KW-1003">Cell membrane</keyword>
<evidence type="ECO:0000256" key="4">
    <source>
        <dbReference type="ARBA" id="ARBA00022692"/>
    </source>
</evidence>
<dbReference type="Proteomes" id="UP000472676">
    <property type="component" value="Unassembled WGS sequence"/>
</dbReference>
<evidence type="ECO:0000313" key="9">
    <source>
        <dbReference type="Proteomes" id="UP000472676"/>
    </source>
</evidence>
<accession>A0A6M2BXL5</accession>
<protein>
    <submittedName>
        <fullName evidence="8">Biopolymer transporter ExbD</fullName>
    </submittedName>
</protein>
<evidence type="ECO:0000256" key="7">
    <source>
        <dbReference type="RuleBase" id="RU003879"/>
    </source>
</evidence>
<dbReference type="InterPro" id="IPR003400">
    <property type="entry name" value="ExbD"/>
</dbReference>
<evidence type="ECO:0000256" key="2">
    <source>
        <dbReference type="ARBA" id="ARBA00005811"/>
    </source>
</evidence>
<keyword evidence="4 7" id="KW-0812">Transmembrane</keyword>
<evidence type="ECO:0000256" key="5">
    <source>
        <dbReference type="ARBA" id="ARBA00022989"/>
    </source>
</evidence>
<dbReference type="AlphaFoldDB" id="A0A6M2BXL5"/>
<proteinExistence type="inferred from homology"/>
<comment type="subcellular location">
    <subcellularLocation>
        <location evidence="1">Cell membrane</location>
        <topology evidence="1">Single-pass membrane protein</topology>
    </subcellularLocation>
    <subcellularLocation>
        <location evidence="7">Cell membrane</location>
        <topology evidence="7">Single-pass type II membrane protein</topology>
    </subcellularLocation>
</comment>
<evidence type="ECO:0000313" key="8">
    <source>
        <dbReference type="EMBL" id="NGY06921.1"/>
    </source>
</evidence>
<keyword evidence="6" id="KW-0472">Membrane</keyword>
<dbReference type="Gene3D" id="3.30.420.270">
    <property type="match status" value="1"/>
</dbReference>
<keyword evidence="7" id="KW-0813">Transport</keyword>
<evidence type="ECO:0000256" key="3">
    <source>
        <dbReference type="ARBA" id="ARBA00022475"/>
    </source>
</evidence>
<sequence>TVIWNGETIPNRQVLEARLVQAANAVQQPEFHIRPNKLVEYKYVAAVLASAQRLGVTNIGLVGNEAM</sequence>
<keyword evidence="9" id="KW-1185">Reference proteome</keyword>
<gene>
    <name evidence="8" type="ORF">G7Y85_19275</name>
</gene>
<dbReference type="EMBL" id="JAAMOW010000012">
    <property type="protein sequence ID" value="NGY06921.1"/>
    <property type="molecule type" value="Genomic_DNA"/>
</dbReference>
<dbReference type="GO" id="GO:0015031">
    <property type="term" value="P:protein transport"/>
    <property type="evidence" value="ECO:0007669"/>
    <property type="project" value="UniProtKB-KW"/>
</dbReference>
<comment type="caution">
    <text evidence="8">The sequence shown here is derived from an EMBL/GenBank/DDBJ whole genome shotgun (WGS) entry which is preliminary data.</text>
</comment>
<name>A0A6M2BXL5_9GAMM</name>
<dbReference type="GO" id="GO:0022857">
    <property type="term" value="F:transmembrane transporter activity"/>
    <property type="evidence" value="ECO:0007669"/>
    <property type="project" value="InterPro"/>
</dbReference>
<evidence type="ECO:0000256" key="6">
    <source>
        <dbReference type="ARBA" id="ARBA00023136"/>
    </source>
</evidence>
<reference evidence="8 9" key="1">
    <citation type="journal article" date="2014" name="Int. J. Syst. Evol. Microbiol.">
        <title>Solimonas terrae sp. nov., isolated from soil.</title>
        <authorList>
            <person name="Kim S.J."/>
            <person name="Moon J.Y."/>
            <person name="Weon H.Y."/>
            <person name="Ahn J.H."/>
            <person name="Chen W.M."/>
            <person name="Kwon S.W."/>
        </authorList>
    </citation>
    <scope>NUCLEOTIDE SEQUENCE [LARGE SCALE GENOMIC DNA]</scope>
    <source>
        <strain evidence="8 9">KIS83-12</strain>
    </source>
</reference>
<organism evidence="8 9">
    <name type="scientific">Solimonas terrae</name>
    <dbReference type="NCBI Taxonomy" id="1396819"/>
    <lineage>
        <taxon>Bacteria</taxon>
        <taxon>Pseudomonadati</taxon>
        <taxon>Pseudomonadota</taxon>
        <taxon>Gammaproteobacteria</taxon>
        <taxon>Nevskiales</taxon>
        <taxon>Nevskiaceae</taxon>
        <taxon>Solimonas</taxon>
    </lineage>
</organism>
<dbReference type="Pfam" id="PF02472">
    <property type="entry name" value="ExbD"/>
    <property type="match status" value="1"/>
</dbReference>
<keyword evidence="7" id="KW-0653">Protein transport</keyword>
<dbReference type="GO" id="GO:0005886">
    <property type="term" value="C:plasma membrane"/>
    <property type="evidence" value="ECO:0007669"/>
    <property type="project" value="UniProtKB-SubCell"/>
</dbReference>
<dbReference type="RefSeq" id="WP_174839807.1">
    <property type="nucleotide sequence ID" value="NZ_JAAMOW010000012.1"/>
</dbReference>
<keyword evidence="5" id="KW-1133">Transmembrane helix</keyword>
<evidence type="ECO:0000256" key="1">
    <source>
        <dbReference type="ARBA" id="ARBA00004162"/>
    </source>
</evidence>